<feature type="region of interest" description="Disordered" evidence="1">
    <location>
        <begin position="1"/>
        <end position="30"/>
    </location>
</feature>
<gene>
    <name evidence="2" type="ORF">Q9L58_008876</name>
</gene>
<accession>A0ABR3G8H0</accession>
<feature type="compositionally biased region" description="Low complexity" evidence="1">
    <location>
        <begin position="1"/>
        <end position="20"/>
    </location>
</feature>
<feature type="compositionally biased region" description="Basic and acidic residues" evidence="1">
    <location>
        <begin position="176"/>
        <end position="187"/>
    </location>
</feature>
<evidence type="ECO:0000256" key="1">
    <source>
        <dbReference type="SAM" id="MobiDB-lite"/>
    </source>
</evidence>
<evidence type="ECO:0000313" key="2">
    <source>
        <dbReference type="EMBL" id="KAL0632242.1"/>
    </source>
</evidence>
<sequence length="187" mass="20416">MTAISQQQTSSSPPSVPSSQALASRGRRPALIPHNADLSLSLSTAAAALGMAAYSPNRQRGCVGSGGVLWVLPSSSSPPTPLHPDWSASPAGESLFKDRWKGDDSDTMECNFDTDDMEEREAVRSLVVKDVFSWVNETDEQTPRSQSARIKLPETAPTSPLSGNFPEELEFRRRRLQEAEREMGSKR</sequence>
<reference evidence="2 3" key="1">
    <citation type="submission" date="2024-02" db="EMBL/GenBank/DDBJ databases">
        <title>Discinaceae phylogenomics.</title>
        <authorList>
            <person name="Dirks A.C."/>
            <person name="James T.Y."/>
        </authorList>
    </citation>
    <scope>NUCLEOTIDE SEQUENCE [LARGE SCALE GENOMIC DNA]</scope>
    <source>
        <strain evidence="2 3">ACD0624</strain>
    </source>
</reference>
<comment type="caution">
    <text evidence="2">The sequence shown here is derived from an EMBL/GenBank/DDBJ whole genome shotgun (WGS) entry which is preliminary data.</text>
</comment>
<feature type="region of interest" description="Disordered" evidence="1">
    <location>
        <begin position="137"/>
        <end position="187"/>
    </location>
</feature>
<keyword evidence="3" id="KW-1185">Reference proteome</keyword>
<organism evidence="2 3">
    <name type="scientific">Discina gigas</name>
    <dbReference type="NCBI Taxonomy" id="1032678"/>
    <lineage>
        <taxon>Eukaryota</taxon>
        <taxon>Fungi</taxon>
        <taxon>Dikarya</taxon>
        <taxon>Ascomycota</taxon>
        <taxon>Pezizomycotina</taxon>
        <taxon>Pezizomycetes</taxon>
        <taxon>Pezizales</taxon>
        <taxon>Discinaceae</taxon>
        <taxon>Discina</taxon>
    </lineage>
</organism>
<protein>
    <submittedName>
        <fullName evidence="2">Uncharacterized protein</fullName>
    </submittedName>
</protein>
<evidence type="ECO:0000313" key="3">
    <source>
        <dbReference type="Proteomes" id="UP001447188"/>
    </source>
</evidence>
<proteinExistence type="predicted"/>
<dbReference type="EMBL" id="JBBBZM010000179">
    <property type="protein sequence ID" value="KAL0632242.1"/>
    <property type="molecule type" value="Genomic_DNA"/>
</dbReference>
<dbReference type="Proteomes" id="UP001447188">
    <property type="component" value="Unassembled WGS sequence"/>
</dbReference>
<name>A0ABR3G8H0_9PEZI</name>